<evidence type="ECO:0000313" key="2">
    <source>
        <dbReference type="EMBL" id="QUB76538.1"/>
    </source>
</evidence>
<accession>A0ABX7XSK0</accession>
<name>A0ABX7XSK0_9BACT</name>
<proteinExistence type="predicted"/>
<feature type="chain" id="PRO_5045737591" description="Fimbrillin family protein" evidence="1">
    <location>
        <begin position="28"/>
        <end position="940"/>
    </location>
</feature>
<organism evidence="2 3">
    <name type="scientific">Prevotella melaninogenica</name>
    <dbReference type="NCBI Taxonomy" id="28132"/>
    <lineage>
        <taxon>Bacteria</taxon>
        <taxon>Pseudomonadati</taxon>
        <taxon>Bacteroidota</taxon>
        <taxon>Bacteroidia</taxon>
        <taxon>Bacteroidales</taxon>
        <taxon>Prevotellaceae</taxon>
        <taxon>Prevotella</taxon>
    </lineage>
</organism>
<gene>
    <name evidence="2" type="ORF">J5A58_12505</name>
</gene>
<keyword evidence="1" id="KW-0732">Signal</keyword>
<dbReference type="PROSITE" id="PS51257">
    <property type="entry name" value="PROKAR_LIPOPROTEIN"/>
    <property type="match status" value="1"/>
</dbReference>
<protein>
    <recommendedName>
        <fullName evidence="4">Fimbrillin family protein</fullName>
    </recommendedName>
</protein>
<evidence type="ECO:0000313" key="3">
    <source>
        <dbReference type="Proteomes" id="UP000682195"/>
    </source>
</evidence>
<dbReference type="RefSeq" id="WP_211808415.1">
    <property type="nucleotide sequence ID" value="NZ_CP072362.1"/>
</dbReference>
<dbReference type="Proteomes" id="UP000682195">
    <property type="component" value="Chromosome 2"/>
</dbReference>
<feature type="signal peptide" evidence="1">
    <location>
        <begin position="1"/>
        <end position="27"/>
    </location>
</feature>
<dbReference type="EMBL" id="CP072362">
    <property type="protein sequence ID" value="QUB76538.1"/>
    <property type="molecule type" value="Genomic_DNA"/>
</dbReference>
<keyword evidence="3" id="KW-1185">Reference proteome</keyword>
<sequence length="940" mass="102952">MRIKNIPRRCFAAMLAGIACLSIGSCSDDNDQQTGDPGVNVSFEVSVAQAEMLNNPATKAAAIVRQQAQGLSGEDLATRRIDVLGLPNTCLIQTTTEGINAVLPQPGTRTNVKTAIDARFSSLGYRGATAGFTVERPEWFHSAPTDAAGALVTPLLWSWAEPYARFYAVFPEATAANSIALSPATHSGTPYVDFEVKPSIADQVDLMVASSGEVKYETRGTAPKARLEFYHALTAVKFAVGENLSWNKHITKVELRNVCRKGRLHLTDNANGKGLRWEVDASSKTTFTLTPETPVSTNSLPNQVIVGKDGDNYTFYMIPQSLEGVTVHVEFSEADAPAIDIPLSDAWQPTTTCTYKLSNTASNWNYSFTVTSPTTTAAYNSTDGGTYTVESFRTDASAPGVKQTVPWQIVGYEEYNYTTGTWENKGMNKPEWFDGISNVRTQAEDYVAADQGQGTVKKIVVKDLLKERNDKLEEGAKGSSSAYYDLSTHNIKGAVTPRNTANCYVISHPGFYKLPLVYGNAITNGTENTASYTGPSTVVKYNNTDVILHKFKDHAGADITNAWIEKTNGGANSGIDDARIVWEDEKDLVHLDANAIERNINETYLKFEVKAADIKNGNAVVAVTKNGTIVWSWHLWFAPDNVLDPIPVVNYSKSHTYKFSTEPLGWKYTAWRGSDNQQPRRVKVHIRQQISNQQGDIIITQASGIAREGSSTYYQFGRKDAFPGGLKGDLKTGKAVEPTLYPADHLFNKNVGEKISLTNAIQHPGDFYIRGTGKYWYPDSYNAPAGFAYFNIWSTQNTTWDVYNVGNDLPVVKSIYDPSPAGFHLPTSNAFTRFTTTGKNSTKAEEMNIQGSKAAINLVVNYGWNFFADANNTSTIFFPAAGYRHYEDGSLIGANTVGSYWSAAPNTASGGFYFAFNWQIAHPLSTPLRCLGASVRPVTE</sequence>
<evidence type="ECO:0008006" key="4">
    <source>
        <dbReference type="Google" id="ProtNLM"/>
    </source>
</evidence>
<reference evidence="2 3" key="1">
    <citation type="submission" date="2021-03" db="EMBL/GenBank/DDBJ databases">
        <title>Human Oral Microbial Genomes.</title>
        <authorList>
            <person name="Johnston C.D."/>
            <person name="Chen T."/>
            <person name="Dewhirst F.E."/>
        </authorList>
    </citation>
    <scope>NUCLEOTIDE SEQUENCE [LARGE SCALE GENOMIC DNA]</scope>
    <source>
        <strain evidence="2 3">F0054</strain>
    </source>
</reference>
<evidence type="ECO:0000256" key="1">
    <source>
        <dbReference type="SAM" id="SignalP"/>
    </source>
</evidence>